<proteinExistence type="predicted"/>
<protein>
    <submittedName>
        <fullName evidence="2">Uncharacterized protein</fullName>
    </submittedName>
</protein>
<feature type="compositionally biased region" description="Low complexity" evidence="1">
    <location>
        <begin position="143"/>
        <end position="155"/>
    </location>
</feature>
<name>A0A2H0XVC4_UNCSA</name>
<feature type="region of interest" description="Disordered" evidence="1">
    <location>
        <begin position="136"/>
        <end position="161"/>
    </location>
</feature>
<evidence type="ECO:0000256" key="1">
    <source>
        <dbReference type="SAM" id="MobiDB-lite"/>
    </source>
</evidence>
<dbReference type="EMBL" id="PEYM01000112">
    <property type="protein sequence ID" value="PIS28897.1"/>
    <property type="molecule type" value="Genomic_DNA"/>
</dbReference>
<gene>
    <name evidence="2" type="ORF">COT42_06775</name>
</gene>
<sequence length="262" mass="28245">MGDIYVGAKDVTALVSAHFNNTPGVSLDGDLASSRAEAQTYVRALTDLEGYLSRANPSQRDAIHDRFEGYRSLVNNRCDSQNRSTPYIDLLEGLYDELTQFIESPAFDRLPPANQRRIAGLQIEVFSRLTQVGAPRNVRSGERAGTATEAPAPGTDSPYQADPALMQRVNDVLRSQVLQFSDSCGYNMGDAAEDGAASQTFYAPVGPVSGGRPQPIDNRDVNTDFRFGTHEIPRLQAEYGAARGSAQPGPLSGFDADGLGDI</sequence>
<comment type="caution">
    <text evidence="2">The sequence shown here is derived from an EMBL/GenBank/DDBJ whole genome shotgun (WGS) entry which is preliminary data.</text>
</comment>
<feature type="region of interest" description="Disordered" evidence="1">
    <location>
        <begin position="241"/>
        <end position="262"/>
    </location>
</feature>
<dbReference type="Proteomes" id="UP000231343">
    <property type="component" value="Unassembled WGS sequence"/>
</dbReference>
<evidence type="ECO:0000313" key="2">
    <source>
        <dbReference type="EMBL" id="PIS28897.1"/>
    </source>
</evidence>
<dbReference type="AlphaFoldDB" id="A0A2H0XVC4"/>
<organism evidence="2 3">
    <name type="scientific">Candidatus Saganbacteria bacterium CG08_land_8_20_14_0_20_45_16</name>
    <dbReference type="NCBI Taxonomy" id="2014293"/>
    <lineage>
        <taxon>Bacteria</taxon>
        <taxon>Bacillati</taxon>
        <taxon>Saganbacteria</taxon>
    </lineage>
</organism>
<evidence type="ECO:0000313" key="3">
    <source>
        <dbReference type="Proteomes" id="UP000231343"/>
    </source>
</evidence>
<reference evidence="2 3" key="1">
    <citation type="submission" date="2017-09" db="EMBL/GenBank/DDBJ databases">
        <title>Depth-based differentiation of microbial function through sediment-hosted aquifers and enrichment of novel symbionts in the deep terrestrial subsurface.</title>
        <authorList>
            <person name="Probst A.J."/>
            <person name="Ladd B."/>
            <person name="Jarett J.K."/>
            <person name="Geller-Mcgrath D.E."/>
            <person name="Sieber C.M."/>
            <person name="Emerson J.B."/>
            <person name="Anantharaman K."/>
            <person name="Thomas B.C."/>
            <person name="Malmstrom R."/>
            <person name="Stieglmeier M."/>
            <person name="Klingl A."/>
            <person name="Woyke T."/>
            <person name="Ryan C.M."/>
            <person name="Banfield J.F."/>
        </authorList>
    </citation>
    <scope>NUCLEOTIDE SEQUENCE [LARGE SCALE GENOMIC DNA]</scope>
    <source>
        <strain evidence="2">CG08_land_8_20_14_0_20_45_16</strain>
    </source>
</reference>
<accession>A0A2H0XVC4</accession>